<feature type="transmembrane region" description="Helical" evidence="14">
    <location>
        <begin position="40"/>
        <end position="60"/>
    </location>
</feature>
<dbReference type="InterPro" id="IPR036097">
    <property type="entry name" value="HisK_dim/P_sf"/>
</dbReference>
<evidence type="ECO:0000259" key="15">
    <source>
        <dbReference type="PROSITE" id="PS50109"/>
    </source>
</evidence>
<evidence type="ECO:0000256" key="2">
    <source>
        <dbReference type="ARBA" id="ARBA00004651"/>
    </source>
</evidence>
<dbReference type="SMART" id="SM00388">
    <property type="entry name" value="HisKA"/>
    <property type="match status" value="1"/>
</dbReference>
<dbReference type="InterPro" id="IPR003661">
    <property type="entry name" value="HisK_dim/P_dom"/>
</dbReference>
<dbReference type="Pfam" id="PF02518">
    <property type="entry name" value="HATPase_c"/>
    <property type="match status" value="1"/>
</dbReference>
<dbReference type="PROSITE" id="PS50885">
    <property type="entry name" value="HAMP"/>
    <property type="match status" value="1"/>
</dbReference>
<dbReference type="Gene3D" id="1.10.287.130">
    <property type="match status" value="1"/>
</dbReference>
<dbReference type="InterPro" id="IPR003594">
    <property type="entry name" value="HATPase_dom"/>
</dbReference>
<keyword evidence="8" id="KW-0547">Nucleotide-binding</keyword>
<dbReference type="CDD" id="cd00075">
    <property type="entry name" value="HATPase"/>
    <property type="match status" value="1"/>
</dbReference>
<sequence>MIRKRLIGFTFLIIFAVLLLYGAAEYIISYFSFNMDENLIRIGALAIILLLVVSTVMHYVSKGITLPLHKLLRSANEMNSGDTSAPIERFRRDEIGKLAEAFETMRIHVNESKQLQAQYEENRKKLMQNMSRDLKRPLTSIKGCAEELREWEDHTEEEMHRSVQTIHTKALVLDKLVNDLFMFSQLDLGKLVFHYKQINLRSFFIDIMEEFEKEWEEVSFTFTADQSQSYQTRIDPEQMRKVFINVLDNSLKYNDKQDKEIEIAIEDKKSEIIVSIKDNGPGILDQDFPHIFEHFYRADMAREAAPSGSGLGLPVAKRIVEQHDGKIDVKTRKGHSTTVMLTLPKAD</sequence>
<dbReference type="EC" id="2.7.13.3" evidence="3"/>
<keyword evidence="7 14" id="KW-0812">Transmembrane</keyword>
<reference evidence="17 18" key="1">
    <citation type="submission" date="2022-04" db="EMBL/GenBank/DDBJ databases">
        <title>Halobacillus sp. isolated from saltern.</title>
        <authorList>
            <person name="Won M."/>
            <person name="Lee C.-M."/>
            <person name="Woen H.-Y."/>
            <person name="Kwon S.-W."/>
        </authorList>
    </citation>
    <scope>NUCLEOTIDE SEQUENCE [LARGE SCALE GENOMIC DNA]</scope>
    <source>
        <strain evidence="17 18">SSBR10-3</strain>
    </source>
</reference>
<dbReference type="SUPFAM" id="SSF55874">
    <property type="entry name" value="ATPase domain of HSP90 chaperone/DNA topoisomerase II/histidine kinase"/>
    <property type="match status" value="1"/>
</dbReference>
<dbReference type="InterPro" id="IPR004358">
    <property type="entry name" value="Sig_transdc_His_kin-like_C"/>
</dbReference>
<feature type="domain" description="HAMP" evidence="16">
    <location>
        <begin position="62"/>
        <end position="114"/>
    </location>
</feature>
<dbReference type="CDD" id="cd06225">
    <property type="entry name" value="HAMP"/>
    <property type="match status" value="1"/>
</dbReference>
<dbReference type="Gene3D" id="3.30.565.10">
    <property type="entry name" value="Histidine kinase-like ATPase, C-terminal domain"/>
    <property type="match status" value="1"/>
</dbReference>
<dbReference type="SMART" id="SM00304">
    <property type="entry name" value="HAMP"/>
    <property type="match status" value="1"/>
</dbReference>
<dbReference type="InterPro" id="IPR036890">
    <property type="entry name" value="HATPase_C_sf"/>
</dbReference>
<evidence type="ECO:0000256" key="14">
    <source>
        <dbReference type="SAM" id="Phobius"/>
    </source>
</evidence>
<keyword evidence="6" id="KW-0808">Transferase</keyword>
<keyword evidence="9 17" id="KW-0418">Kinase</keyword>
<evidence type="ECO:0000256" key="6">
    <source>
        <dbReference type="ARBA" id="ARBA00022679"/>
    </source>
</evidence>
<dbReference type="PRINTS" id="PR00344">
    <property type="entry name" value="BCTRLSENSOR"/>
</dbReference>
<evidence type="ECO:0000256" key="13">
    <source>
        <dbReference type="ARBA" id="ARBA00023136"/>
    </source>
</evidence>
<dbReference type="CDD" id="cd00082">
    <property type="entry name" value="HisKA"/>
    <property type="match status" value="1"/>
</dbReference>
<evidence type="ECO:0000259" key="16">
    <source>
        <dbReference type="PROSITE" id="PS50885"/>
    </source>
</evidence>
<protein>
    <recommendedName>
        <fullName evidence="3">histidine kinase</fullName>
        <ecNumber evidence="3">2.7.13.3</ecNumber>
    </recommendedName>
</protein>
<keyword evidence="5" id="KW-0597">Phosphoprotein</keyword>
<keyword evidence="18" id="KW-1185">Reference proteome</keyword>
<dbReference type="PANTHER" id="PTHR45528:SF1">
    <property type="entry name" value="SENSOR HISTIDINE KINASE CPXA"/>
    <property type="match status" value="1"/>
</dbReference>
<dbReference type="PANTHER" id="PTHR45528">
    <property type="entry name" value="SENSOR HISTIDINE KINASE CPXA"/>
    <property type="match status" value="1"/>
</dbReference>
<keyword evidence="12" id="KW-0902">Two-component regulatory system</keyword>
<dbReference type="Pfam" id="PF00512">
    <property type="entry name" value="HisKA"/>
    <property type="match status" value="1"/>
</dbReference>
<dbReference type="PROSITE" id="PS50109">
    <property type="entry name" value="HIS_KIN"/>
    <property type="match status" value="1"/>
</dbReference>
<keyword evidence="4" id="KW-1003">Cell membrane</keyword>
<dbReference type="SMART" id="SM00387">
    <property type="entry name" value="HATPase_c"/>
    <property type="match status" value="1"/>
</dbReference>
<evidence type="ECO:0000256" key="7">
    <source>
        <dbReference type="ARBA" id="ARBA00022692"/>
    </source>
</evidence>
<dbReference type="Proteomes" id="UP000831787">
    <property type="component" value="Chromosome"/>
</dbReference>
<dbReference type="SUPFAM" id="SSF158472">
    <property type="entry name" value="HAMP domain-like"/>
    <property type="match status" value="1"/>
</dbReference>
<proteinExistence type="predicted"/>
<dbReference type="GO" id="GO:0016301">
    <property type="term" value="F:kinase activity"/>
    <property type="evidence" value="ECO:0007669"/>
    <property type="project" value="UniProtKB-KW"/>
</dbReference>
<evidence type="ECO:0000256" key="9">
    <source>
        <dbReference type="ARBA" id="ARBA00022777"/>
    </source>
</evidence>
<comment type="subcellular location">
    <subcellularLocation>
        <location evidence="2">Cell membrane</location>
        <topology evidence="2">Multi-pass membrane protein</topology>
    </subcellularLocation>
</comment>
<keyword evidence="13 14" id="KW-0472">Membrane</keyword>
<keyword evidence="11 14" id="KW-1133">Transmembrane helix</keyword>
<dbReference type="InterPro" id="IPR005467">
    <property type="entry name" value="His_kinase_dom"/>
</dbReference>
<dbReference type="EMBL" id="CP095073">
    <property type="protein sequence ID" value="UOQ45607.1"/>
    <property type="molecule type" value="Genomic_DNA"/>
</dbReference>
<evidence type="ECO:0000256" key="4">
    <source>
        <dbReference type="ARBA" id="ARBA00022475"/>
    </source>
</evidence>
<evidence type="ECO:0000256" key="1">
    <source>
        <dbReference type="ARBA" id="ARBA00000085"/>
    </source>
</evidence>
<organism evidence="17 18">
    <name type="scientific">Halobacillus salinarum</name>
    <dbReference type="NCBI Taxonomy" id="2932257"/>
    <lineage>
        <taxon>Bacteria</taxon>
        <taxon>Bacillati</taxon>
        <taxon>Bacillota</taxon>
        <taxon>Bacilli</taxon>
        <taxon>Bacillales</taxon>
        <taxon>Bacillaceae</taxon>
        <taxon>Halobacillus</taxon>
    </lineage>
</organism>
<evidence type="ECO:0000256" key="12">
    <source>
        <dbReference type="ARBA" id="ARBA00023012"/>
    </source>
</evidence>
<evidence type="ECO:0000313" key="18">
    <source>
        <dbReference type="Proteomes" id="UP000831787"/>
    </source>
</evidence>
<keyword evidence="10" id="KW-0067">ATP-binding</keyword>
<dbReference type="InterPro" id="IPR050398">
    <property type="entry name" value="HssS/ArlS-like"/>
</dbReference>
<evidence type="ECO:0000256" key="3">
    <source>
        <dbReference type="ARBA" id="ARBA00012438"/>
    </source>
</evidence>
<evidence type="ECO:0000256" key="10">
    <source>
        <dbReference type="ARBA" id="ARBA00022840"/>
    </source>
</evidence>
<accession>A0ABY4EMC7</accession>
<dbReference type="RefSeq" id="WP_244712402.1">
    <property type="nucleotide sequence ID" value="NZ_CP095073.1"/>
</dbReference>
<dbReference type="InterPro" id="IPR003660">
    <property type="entry name" value="HAMP_dom"/>
</dbReference>
<dbReference type="SUPFAM" id="SSF47384">
    <property type="entry name" value="Homodimeric domain of signal transducing histidine kinase"/>
    <property type="match status" value="1"/>
</dbReference>
<dbReference type="Gene3D" id="6.10.340.10">
    <property type="match status" value="1"/>
</dbReference>
<dbReference type="Pfam" id="PF00672">
    <property type="entry name" value="HAMP"/>
    <property type="match status" value="1"/>
</dbReference>
<name>A0ABY4EMC7_9BACI</name>
<evidence type="ECO:0000256" key="5">
    <source>
        <dbReference type="ARBA" id="ARBA00022553"/>
    </source>
</evidence>
<feature type="domain" description="Histidine kinase" evidence="15">
    <location>
        <begin position="129"/>
        <end position="347"/>
    </location>
</feature>
<evidence type="ECO:0000256" key="11">
    <source>
        <dbReference type="ARBA" id="ARBA00022989"/>
    </source>
</evidence>
<evidence type="ECO:0000313" key="17">
    <source>
        <dbReference type="EMBL" id="UOQ45607.1"/>
    </source>
</evidence>
<evidence type="ECO:0000256" key="8">
    <source>
        <dbReference type="ARBA" id="ARBA00022741"/>
    </source>
</evidence>
<gene>
    <name evidence="17" type="ORF">MUN89_06610</name>
</gene>
<comment type="catalytic activity">
    <reaction evidence="1">
        <text>ATP + protein L-histidine = ADP + protein N-phospho-L-histidine.</text>
        <dbReference type="EC" id="2.7.13.3"/>
    </reaction>
</comment>